<gene>
    <name evidence="1" type="ORF">DF051_38765</name>
</gene>
<name>A0A3N8NUX3_9BURK</name>
<proteinExistence type="predicted"/>
<reference evidence="1 2" key="1">
    <citation type="submission" date="2018-08" db="EMBL/GenBank/DDBJ databases">
        <title>Comparative analysis of Burkholderia isolates from Puerto Rico.</title>
        <authorList>
            <person name="Hall C."/>
            <person name="Sahl J."/>
            <person name="Wagner D."/>
        </authorList>
    </citation>
    <scope>NUCLEOTIDE SEQUENCE [LARGE SCALE GENOMIC DNA]</scope>
    <source>
        <strain evidence="1 2">Bp9025</strain>
    </source>
</reference>
<protein>
    <submittedName>
        <fullName evidence="1">Uncharacterized protein</fullName>
    </submittedName>
</protein>
<sequence>NAVRDLPLPPSGDGYVWAAGEALSMAGTRGKWLTINRKRRRVGTTMRTGRWRRATRDRIAHRNAPVE</sequence>
<comment type="caution">
    <text evidence="1">The sequence shown here is derived from an EMBL/GenBank/DDBJ whole genome shotgun (WGS) entry which is preliminary data.</text>
</comment>
<evidence type="ECO:0000313" key="1">
    <source>
        <dbReference type="EMBL" id="RQT02800.1"/>
    </source>
</evidence>
<dbReference type="Proteomes" id="UP000277921">
    <property type="component" value="Unassembled WGS sequence"/>
</dbReference>
<feature type="non-terminal residue" evidence="1">
    <location>
        <position position="1"/>
    </location>
</feature>
<dbReference type="AlphaFoldDB" id="A0A3N8NUX3"/>
<organism evidence="1 2">
    <name type="scientific">Burkholderia contaminans</name>
    <dbReference type="NCBI Taxonomy" id="488447"/>
    <lineage>
        <taxon>Bacteria</taxon>
        <taxon>Pseudomonadati</taxon>
        <taxon>Pseudomonadota</taxon>
        <taxon>Betaproteobacteria</taxon>
        <taxon>Burkholderiales</taxon>
        <taxon>Burkholderiaceae</taxon>
        <taxon>Burkholderia</taxon>
        <taxon>Burkholderia cepacia complex</taxon>
    </lineage>
</organism>
<evidence type="ECO:0000313" key="2">
    <source>
        <dbReference type="Proteomes" id="UP000277921"/>
    </source>
</evidence>
<accession>A0A3N8NUX3</accession>
<dbReference type="EMBL" id="QTQV01000050">
    <property type="protein sequence ID" value="RQT02800.1"/>
    <property type="molecule type" value="Genomic_DNA"/>
</dbReference>